<dbReference type="SUPFAM" id="SSF47384">
    <property type="entry name" value="Homodimeric domain of signal transducing histidine kinase"/>
    <property type="match status" value="1"/>
</dbReference>
<dbReference type="Gene3D" id="3.30.450.20">
    <property type="entry name" value="PAS domain"/>
    <property type="match status" value="1"/>
</dbReference>
<evidence type="ECO:0000313" key="5">
    <source>
        <dbReference type="Proteomes" id="UP000076400"/>
    </source>
</evidence>
<keyword evidence="5" id="KW-1185">Reference proteome</keyword>
<protein>
    <recommendedName>
        <fullName evidence="2">histidine kinase</fullName>
        <ecNumber evidence="2">2.7.13.3</ecNumber>
    </recommendedName>
</protein>
<dbReference type="RefSeq" id="WP_067556719.1">
    <property type="nucleotide sequence ID" value="NZ_LPXN01000114.1"/>
</dbReference>
<sequence>MTLQDEAFYRRLIASLPGHAVCRIDGEGRLRDWSDPTGEATGFAAPALEGAPFATLFEPAAQRGGVPARLLHRARMQTETGTSGLETELRFRRPDGARVAVQAAIRALPGQDELGALFRLIDPLVEAQHLQARRMAVLGRLTAGMIHDFNNHLTAIISAAQLAQRRKTPEQTAPLIQMMHDTALRGSKLTRQLLNFGRRDAGGPAPAEIGEVLEDCLAFLRPSLGKDATIELSMSGPVRPAAIEPDEMQLALLETAYALEALMPDGGTLRLGAWDCAESPDGFSGPAVAVSLAATGIDMSEDVALPQIAAERLGGLATRRRTAPGAVEMTLFLPAEAT</sequence>
<dbReference type="PANTHER" id="PTHR43065:SF42">
    <property type="entry name" value="TWO-COMPONENT SENSOR PPRA"/>
    <property type="match status" value="1"/>
</dbReference>
<dbReference type="GO" id="GO:0000155">
    <property type="term" value="F:phosphorelay sensor kinase activity"/>
    <property type="evidence" value="ECO:0007669"/>
    <property type="project" value="InterPro"/>
</dbReference>
<dbReference type="EC" id="2.7.13.3" evidence="2"/>
<dbReference type="InterPro" id="IPR035965">
    <property type="entry name" value="PAS-like_dom_sf"/>
</dbReference>
<dbReference type="NCBIfam" id="TIGR00229">
    <property type="entry name" value="sensory_box"/>
    <property type="match status" value="1"/>
</dbReference>
<dbReference type="AlphaFoldDB" id="A0A154W2B8"/>
<proteinExistence type="predicted"/>
<dbReference type="SUPFAM" id="SSF55785">
    <property type="entry name" value="PYP-like sensor domain (PAS domain)"/>
    <property type="match status" value="1"/>
</dbReference>
<dbReference type="OrthoDB" id="9796100at2"/>
<dbReference type="CDD" id="cd00082">
    <property type="entry name" value="HisKA"/>
    <property type="match status" value="1"/>
</dbReference>
<accession>A0A154W2B8</accession>
<dbReference type="EMBL" id="LPXN01000114">
    <property type="protein sequence ID" value="KZD07609.1"/>
    <property type="molecule type" value="Genomic_DNA"/>
</dbReference>
<dbReference type="Gene3D" id="1.10.287.130">
    <property type="match status" value="1"/>
</dbReference>
<dbReference type="InterPro" id="IPR003661">
    <property type="entry name" value="HisK_dim/P_dom"/>
</dbReference>
<feature type="domain" description="Signal transduction histidine kinase dimerisation/phosphoacceptor" evidence="3">
    <location>
        <begin position="137"/>
        <end position="202"/>
    </location>
</feature>
<dbReference type="STRING" id="580166.AUP43_09985"/>
<organism evidence="4 5">
    <name type="scientific">Oceanibaculum pacificum</name>
    <dbReference type="NCBI Taxonomy" id="580166"/>
    <lineage>
        <taxon>Bacteria</taxon>
        <taxon>Pseudomonadati</taxon>
        <taxon>Pseudomonadota</taxon>
        <taxon>Alphaproteobacteria</taxon>
        <taxon>Rhodospirillales</taxon>
        <taxon>Oceanibaculaceae</taxon>
        <taxon>Oceanibaculum</taxon>
    </lineage>
</organism>
<dbReference type="CDD" id="cd00130">
    <property type="entry name" value="PAS"/>
    <property type="match status" value="1"/>
</dbReference>
<comment type="catalytic activity">
    <reaction evidence="1">
        <text>ATP + protein L-histidine = ADP + protein N-phospho-L-histidine.</text>
        <dbReference type="EC" id="2.7.13.3"/>
    </reaction>
</comment>
<evidence type="ECO:0000313" key="4">
    <source>
        <dbReference type="EMBL" id="KZD07609.1"/>
    </source>
</evidence>
<dbReference type="InterPro" id="IPR036097">
    <property type="entry name" value="HisK_dim/P_sf"/>
</dbReference>
<evidence type="ECO:0000256" key="2">
    <source>
        <dbReference type="ARBA" id="ARBA00012438"/>
    </source>
</evidence>
<dbReference type="PANTHER" id="PTHR43065">
    <property type="entry name" value="SENSOR HISTIDINE KINASE"/>
    <property type="match status" value="1"/>
</dbReference>
<evidence type="ECO:0000259" key="3">
    <source>
        <dbReference type="SMART" id="SM00388"/>
    </source>
</evidence>
<dbReference type="Proteomes" id="UP000076400">
    <property type="component" value="Unassembled WGS sequence"/>
</dbReference>
<reference evidence="4 5" key="1">
    <citation type="submission" date="2015-12" db="EMBL/GenBank/DDBJ databases">
        <title>Genome sequence of Oceanibaculum pacificum MCCC 1A02656.</title>
        <authorList>
            <person name="Lu L."/>
            <person name="Lai Q."/>
            <person name="Shao Z."/>
            <person name="Qian P."/>
        </authorList>
    </citation>
    <scope>NUCLEOTIDE SEQUENCE [LARGE SCALE GENOMIC DNA]</scope>
    <source>
        <strain evidence="4 5">MCCC 1A02656</strain>
    </source>
</reference>
<dbReference type="InterPro" id="IPR000014">
    <property type="entry name" value="PAS"/>
</dbReference>
<gene>
    <name evidence="4" type="ORF">AUP43_09985</name>
</gene>
<dbReference type="SMART" id="SM00388">
    <property type="entry name" value="HisKA"/>
    <property type="match status" value="1"/>
</dbReference>
<evidence type="ECO:0000256" key="1">
    <source>
        <dbReference type="ARBA" id="ARBA00000085"/>
    </source>
</evidence>
<comment type="caution">
    <text evidence="4">The sequence shown here is derived from an EMBL/GenBank/DDBJ whole genome shotgun (WGS) entry which is preliminary data.</text>
</comment>
<name>A0A154W2B8_9PROT</name>
<dbReference type="Pfam" id="PF00512">
    <property type="entry name" value="HisKA"/>
    <property type="match status" value="1"/>
</dbReference>